<dbReference type="Proteomes" id="UP000716291">
    <property type="component" value="Unassembled WGS sequence"/>
</dbReference>
<name>A0A9P6X1K6_RHIOR</name>
<dbReference type="OrthoDB" id="2233065at2759"/>
<proteinExistence type="predicted"/>
<keyword evidence="2" id="KW-1185">Reference proteome</keyword>
<protein>
    <submittedName>
        <fullName evidence="1">Uncharacterized protein</fullName>
    </submittedName>
</protein>
<reference evidence="1" key="1">
    <citation type="journal article" date="2020" name="Microb. Genom.">
        <title>Genetic diversity of clinical and environmental Mucorales isolates obtained from an investigation of mucormycosis cases among solid organ transplant recipients.</title>
        <authorList>
            <person name="Nguyen M.H."/>
            <person name="Kaul D."/>
            <person name="Muto C."/>
            <person name="Cheng S.J."/>
            <person name="Richter R.A."/>
            <person name="Bruno V.M."/>
            <person name="Liu G."/>
            <person name="Beyhan S."/>
            <person name="Sundermann A.J."/>
            <person name="Mounaud S."/>
            <person name="Pasculle A.W."/>
            <person name="Nierman W.C."/>
            <person name="Driscoll E."/>
            <person name="Cumbie R."/>
            <person name="Clancy C.J."/>
            <person name="Dupont C.L."/>
        </authorList>
    </citation>
    <scope>NUCLEOTIDE SEQUENCE</scope>
    <source>
        <strain evidence="1">GL11</strain>
    </source>
</reference>
<gene>
    <name evidence="1" type="ORF">G6F64_010162</name>
</gene>
<sequence length="248" mass="28078">MHSDLLTFKLQKDQLPGKDRISKMILKSTSVVDLIASDLLDIAKGTYTTASPEWQNGSCSDVLYISRLGIQKPLPPILIEVQLIVNEAFMQRLLQYCQIVQQLYKTYPLVLVFCTDKLSPSTLITKFKPVNNKPWMQSIICCDFWAKSCYLMSKSTLSIEEPDVSIPPLLALSTFLLEQSPTLYGHSHPHHPTIQMLYRLAKESIEVEGEKEQGFVDIVDVICSNNERLLHKVEDPLTNVPGTLKTKK</sequence>
<dbReference type="AlphaFoldDB" id="A0A9P6X1K6"/>
<comment type="caution">
    <text evidence="1">The sequence shown here is derived from an EMBL/GenBank/DDBJ whole genome shotgun (WGS) entry which is preliminary data.</text>
</comment>
<evidence type="ECO:0000313" key="2">
    <source>
        <dbReference type="Proteomes" id="UP000716291"/>
    </source>
</evidence>
<accession>A0A9P6X1K6</accession>
<dbReference type="EMBL" id="JAANQT010002025">
    <property type="protein sequence ID" value="KAG1303333.1"/>
    <property type="molecule type" value="Genomic_DNA"/>
</dbReference>
<evidence type="ECO:0000313" key="1">
    <source>
        <dbReference type="EMBL" id="KAG1303333.1"/>
    </source>
</evidence>
<organism evidence="1 2">
    <name type="scientific">Rhizopus oryzae</name>
    <name type="common">Mucormycosis agent</name>
    <name type="synonym">Rhizopus arrhizus var. delemar</name>
    <dbReference type="NCBI Taxonomy" id="64495"/>
    <lineage>
        <taxon>Eukaryota</taxon>
        <taxon>Fungi</taxon>
        <taxon>Fungi incertae sedis</taxon>
        <taxon>Mucoromycota</taxon>
        <taxon>Mucoromycotina</taxon>
        <taxon>Mucoromycetes</taxon>
        <taxon>Mucorales</taxon>
        <taxon>Mucorineae</taxon>
        <taxon>Rhizopodaceae</taxon>
        <taxon>Rhizopus</taxon>
    </lineage>
</organism>